<feature type="signal peptide" evidence="1">
    <location>
        <begin position="1"/>
        <end position="26"/>
    </location>
</feature>
<evidence type="ECO:0000313" key="2">
    <source>
        <dbReference type="EMBL" id="MDT0607431.1"/>
    </source>
</evidence>
<dbReference type="RefSeq" id="WP_311351122.1">
    <property type="nucleotide sequence ID" value="NZ_JAVRHR010000002.1"/>
</dbReference>
<keyword evidence="1" id="KW-0732">Signal</keyword>
<evidence type="ECO:0000256" key="1">
    <source>
        <dbReference type="SAM" id="SignalP"/>
    </source>
</evidence>
<name>A0ABU3AB71_9FLAO</name>
<accession>A0ABU3AB71</accession>
<protein>
    <recommendedName>
        <fullName evidence="4">TonB-dependent receptor plug domain-containing protein</fullName>
    </recommendedName>
</protein>
<proteinExistence type="predicted"/>
<dbReference type="Proteomes" id="UP001255246">
    <property type="component" value="Unassembled WGS sequence"/>
</dbReference>
<evidence type="ECO:0000313" key="3">
    <source>
        <dbReference type="Proteomes" id="UP001255246"/>
    </source>
</evidence>
<dbReference type="EMBL" id="JAVRHR010000002">
    <property type="protein sequence ID" value="MDT0607431.1"/>
    <property type="molecule type" value="Genomic_DNA"/>
</dbReference>
<gene>
    <name evidence="2" type="ORF">RM706_10340</name>
</gene>
<comment type="caution">
    <text evidence="2">The sequence shown here is derived from an EMBL/GenBank/DDBJ whole genome shotgun (WGS) entry which is preliminary data.</text>
</comment>
<evidence type="ECO:0008006" key="4">
    <source>
        <dbReference type="Google" id="ProtNLM"/>
    </source>
</evidence>
<reference evidence="2 3" key="1">
    <citation type="submission" date="2023-09" db="EMBL/GenBank/DDBJ databases">
        <authorList>
            <person name="Rey-Velasco X."/>
        </authorList>
    </citation>
    <scope>NUCLEOTIDE SEQUENCE [LARGE SCALE GENOMIC DNA]</scope>
    <source>
        <strain evidence="2 3">F388</strain>
    </source>
</reference>
<keyword evidence="3" id="KW-1185">Reference proteome</keyword>
<sequence length="801" mass="91806">MKLFCLNKKKLLSAIAIILAINFSYTQSEKDKELLNIYNLYTSLPREVIYLHLNKTDFLKGEQLGFKAYIMDKVSSKPALNTSNLYVQIVDENNKVVKEQLLQVRNGTTYGTFKIDELFDFKSYIIKAFTNWSRNFDEPNNFEQVISVIDINKNRAQEIKDLNTDLEVSFTPEGGHFIGNTLNSLGIMVKDNYGFAVPNLTVKLLNERNELMKIIKLNKKGLAKVLVKPKMGVRFKLSMKYDGIEQIYNLPMAEGRGLGLIVSNRKKSLLFNLNTNPVSLPLIKENNYKLAIHNGCELKLLRLPKFDRTSIAYNIPKSDLFKGVNILTVLDETNLPLAERLYFYSNKSKVNYVKSYKQELKNDSITISLNYQDINEVGNLSISILPEQTISNNSDESITSFNILSSYLNSAIEDGSYYFKERVLVEKDLDLLLLTQGWSAYDWANIMYFLPKTKFEFEKGIKVSVVNKKKRAKNWVVFPHKGISLKKFQSFNEGMTYAIDSLFPYQNDKLRVSEINNRGDFTQPFFNREFEFSPVNIPEIDLFGKILSKKSKKNESVLVEDEKLDLTLPFDGKTITLEEVVVSEKRTEDLRLKNLQDFSFGEVTVFDDKERKKWPNVISFLGMQQGFKIRNNESGETIILNALPNMPLPTIYLDGAPLQSPILKLNDLSLLERLRTTDIAYIEINRFGLGEGVRGAGGAIRIFTRSDYLDNSKKPYRYLDFEYPMTFDTPDSYVVPLYSSYSNESYLNYGVIGWFPNLSLDSNKEVIFTIPITDLDSIKLNIQGVLANGGFISEEKIIDLN</sequence>
<feature type="chain" id="PRO_5046510969" description="TonB-dependent receptor plug domain-containing protein" evidence="1">
    <location>
        <begin position="27"/>
        <end position="801"/>
    </location>
</feature>
<organism evidence="2 3">
    <name type="scientific">Croceitalea rosinachiae</name>
    <dbReference type="NCBI Taxonomy" id="3075596"/>
    <lineage>
        <taxon>Bacteria</taxon>
        <taxon>Pseudomonadati</taxon>
        <taxon>Bacteroidota</taxon>
        <taxon>Flavobacteriia</taxon>
        <taxon>Flavobacteriales</taxon>
        <taxon>Flavobacteriaceae</taxon>
        <taxon>Croceitalea</taxon>
    </lineage>
</organism>